<evidence type="ECO:0000256" key="1">
    <source>
        <dbReference type="ARBA" id="ARBA00004167"/>
    </source>
</evidence>
<dbReference type="EMBL" id="VXAE01018121">
    <property type="protein sequence ID" value="NXJ43654.1"/>
    <property type="molecule type" value="Genomic_DNA"/>
</dbReference>
<keyword evidence="5 9" id="KW-1133">Transmembrane helix</keyword>
<sequence>MFGVKAWAEYIVEWAAKDPYDFLASVIFALTPLFVISAALSWKLAKMIEAREREQKKKQKRQENIAKAKRTKKD</sequence>
<organism evidence="10 11">
    <name type="scientific">Ciconia maguari</name>
    <dbReference type="NCBI Taxonomy" id="52777"/>
    <lineage>
        <taxon>Eukaryota</taxon>
        <taxon>Metazoa</taxon>
        <taxon>Chordata</taxon>
        <taxon>Craniata</taxon>
        <taxon>Vertebrata</taxon>
        <taxon>Euteleostomi</taxon>
        <taxon>Archelosauria</taxon>
        <taxon>Archosauria</taxon>
        <taxon>Dinosauria</taxon>
        <taxon>Saurischia</taxon>
        <taxon>Theropoda</taxon>
        <taxon>Coelurosauria</taxon>
        <taxon>Aves</taxon>
        <taxon>Neognathae</taxon>
        <taxon>Neoaves</taxon>
        <taxon>Aequornithes</taxon>
        <taxon>Ciconiiformes</taxon>
        <taxon>Ciconiidae</taxon>
        <taxon>Ciconia</taxon>
    </lineage>
</organism>
<protein>
    <recommendedName>
        <fullName evidence="3">Small integral membrane protein 15</fullName>
    </recommendedName>
</protein>
<evidence type="ECO:0000256" key="9">
    <source>
        <dbReference type="SAM" id="Phobius"/>
    </source>
</evidence>
<comment type="caution">
    <text evidence="10">The sequence shown here is derived from an EMBL/GenBank/DDBJ whole genome shotgun (WGS) entry which is preliminary data.</text>
</comment>
<reference evidence="10 11" key="1">
    <citation type="submission" date="2019-09" db="EMBL/GenBank/DDBJ databases">
        <title>Bird 10,000 Genomes (B10K) Project - Family phase.</title>
        <authorList>
            <person name="Zhang G."/>
        </authorList>
    </citation>
    <scope>NUCLEOTIDE SEQUENCE [LARGE SCALE GENOMIC DNA]</scope>
    <source>
        <strain evidence="10">B10K-DU-001-47</strain>
        <tissue evidence="10">Muscle</tissue>
    </source>
</reference>
<keyword evidence="4 9" id="KW-0812">Transmembrane</keyword>
<dbReference type="Proteomes" id="UP000537039">
    <property type="component" value="Unassembled WGS sequence"/>
</dbReference>
<dbReference type="InterPro" id="IPR027877">
    <property type="entry name" value="Smim15"/>
</dbReference>
<evidence type="ECO:0000313" key="10">
    <source>
        <dbReference type="EMBL" id="NXJ43654.1"/>
    </source>
</evidence>
<proteinExistence type="inferred from homology"/>
<dbReference type="Pfam" id="PF15086">
    <property type="entry name" value="UPF0542"/>
    <property type="match status" value="1"/>
</dbReference>
<comment type="similarity">
    <text evidence="2">Belongs to the SMIM15 family.</text>
</comment>
<feature type="region of interest" description="Disordered" evidence="8">
    <location>
        <begin position="55"/>
        <end position="74"/>
    </location>
</feature>
<evidence type="ECO:0000256" key="5">
    <source>
        <dbReference type="ARBA" id="ARBA00022989"/>
    </source>
</evidence>
<dbReference type="PANTHER" id="PTHR28644">
    <property type="entry name" value="SMALL INTEGRAL MEMBRANE PROTEIN 15"/>
    <property type="match status" value="1"/>
</dbReference>
<evidence type="ECO:0000256" key="8">
    <source>
        <dbReference type="SAM" id="MobiDB-lite"/>
    </source>
</evidence>
<keyword evidence="11" id="KW-1185">Reference proteome</keyword>
<comment type="subcellular location">
    <subcellularLocation>
        <location evidence="1">Membrane</location>
        <topology evidence="1">Single-pass membrane protein</topology>
    </subcellularLocation>
</comment>
<dbReference type="PANTHER" id="PTHR28644:SF1">
    <property type="entry name" value="SMALL INTEGRAL MEMBRANE PROTEIN 15"/>
    <property type="match status" value="1"/>
</dbReference>
<evidence type="ECO:0000256" key="6">
    <source>
        <dbReference type="ARBA" id="ARBA00023054"/>
    </source>
</evidence>
<feature type="compositionally biased region" description="Basic and acidic residues" evidence="8">
    <location>
        <begin position="55"/>
        <end position="66"/>
    </location>
</feature>
<evidence type="ECO:0000256" key="7">
    <source>
        <dbReference type="ARBA" id="ARBA00023136"/>
    </source>
</evidence>
<keyword evidence="7 9" id="KW-0472">Membrane</keyword>
<keyword evidence="6" id="KW-0175">Coiled coil</keyword>
<evidence type="ECO:0000256" key="4">
    <source>
        <dbReference type="ARBA" id="ARBA00022692"/>
    </source>
</evidence>
<evidence type="ECO:0000256" key="3">
    <source>
        <dbReference type="ARBA" id="ARBA00017904"/>
    </source>
</evidence>
<feature type="transmembrane region" description="Helical" evidence="9">
    <location>
        <begin position="22"/>
        <end position="45"/>
    </location>
</feature>
<feature type="non-terminal residue" evidence="10">
    <location>
        <position position="1"/>
    </location>
</feature>
<dbReference type="GO" id="GO:0016020">
    <property type="term" value="C:membrane"/>
    <property type="evidence" value="ECO:0007669"/>
    <property type="project" value="UniProtKB-SubCell"/>
</dbReference>
<evidence type="ECO:0000313" key="11">
    <source>
        <dbReference type="Proteomes" id="UP000537039"/>
    </source>
</evidence>
<name>A0A7L0BAH2_9AVES</name>
<dbReference type="AlphaFoldDB" id="A0A7L0BAH2"/>
<gene>
    <name evidence="10" type="primary">Smim15_1</name>
    <name evidence="10" type="ORF">CICMAG_R09955</name>
</gene>
<evidence type="ECO:0000256" key="2">
    <source>
        <dbReference type="ARBA" id="ARBA00006758"/>
    </source>
</evidence>
<accession>A0A7L0BAH2</accession>
<feature type="non-terminal residue" evidence="10">
    <location>
        <position position="74"/>
    </location>
</feature>